<comment type="caution">
    <text evidence="3">The sequence shown here is derived from an EMBL/GenBank/DDBJ whole genome shotgun (WGS) entry which is preliminary data.</text>
</comment>
<gene>
    <name evidence="3" type="ORF">SLS53_000796</name>
</gene>
<feature type="coiled-coil region" evidence="1">
    <location>
        <begin position="218"/>
        <end position="270"/>
    </location>
</feature>
<keyword evidence="1" id="KW-0175">Coiled coil</keyword>
<proteinExistence type="predicted"/>
<feature type="compositionally biased region" description="Basic and acidic residues" evidence="2">
    <location>
        <begin position="1"/>
        <end position="10"/>
    </location>
</feature>
<dbReference type="EMBL" id="JAJSPL020000002">
    <property type="protein sequence ID" value="KAK7748772.1"/>
    <property type="molecule type" value="Genomic_DNA"/>
</dbReference>
<feature type="compositionally biased region" description="Basic and acidic residues" evidence="2">
    <location>
        <begin position="575"/>
        <end position="592"/>
    </location>
</feature>
<reference evidence="3 4" key="1">
    <citation type="journal article" date="2023" name="PLoS ONE">
        <title>Cytospora paraplurivora sp. nov. isolated from orchards with fruit tree decline syndrome in Ontario, Canada.</title>
        <authorList>
            <person name="Ilyukhin E."/>
            <person name="Nguyen H.D.T."/>
            <person name="Castle A.J."/>
            <person name="Ellouze W."/>
        </authorList>
    </citation>
    <scope>NUCLEOTIDE SEQUENCE [LARGE SCALE GENOMIC DNA]</scope>
    <source>
        <strain evidence="3 4">FDS-564</strain>
    </source>
</reference>
<keyword evidence="4" id="KW-1185">Reference proteome</keyword>
<evidence type="ECO:0000256" key="1">
    <source>
        <dbReference type="SAM" id="Coils"/>
    </source>
</evidence>
<organism evidence="3 4">
    <name type="scientific">Cytospora paraplurivora</name>
    <dbReference type="NCBI Taxonomy" id="2898453"/>
    <lineage>
        <taxon>Eukaryota</taxon>
        <taxon>Fungi</taxon>
        <taxon>Dikarya</taxon>
        <taxon>Ascomycota</taxon>
        <taxon>Pezizomycotina</taxon>
        <taxon>Sordariomycetes</taxon>
        <taxon>Sordariomycetidae</taxon>
        <taxon>Diaporthales</taxon>
        <taxon>Cytosporaceae</taxon>
        <taxon>Cytospora</taxon>
    </lineage>
</organism>
<name>A0AAN9YNB7_9PEZI</name>
<feature type="region of interest" description="Disordered" evidence="2">
    <location>
        <begin position="1"/>
        <end position="63"/>
    </location>
</feature>
<evidence type="ECO:0000256" key="2">
    <source>
        <dbReference type="SAM" id="MobiDB-lite"/>
    </source>
</evidence>
<accession>A0AAN9YNB7</accession>
<protein>
    <submittedName>
        <fullName evidence="3">Uncharacterized protein</fullName>
    </submittedName>
</protein>
<dbReference type="AlphaFoldDB" id="A0AAN9YNB7"/>
<feature type="region of interest" description="Disordered" evidence="2">
    <location>
        <begin position="575"/>
        <end position="668"/>
    </location>
</feature>
<dbReference type="Proteomes" id="UP001320245">
    <property type="component" value="Unassembled WGS sequence"/>
</dbReference>
<evidence type="ECO:0000313" key="3">
    <source>
        <dbReference type="EMBL" id="KAK7748772.1"/>
    </source>
</evidence>
<evidence type="ECO:0000313" key="4">
    <source>
        <dbReference type="Proteomes" id="UP001320245"/>
    </source>
</evidence>
<sequence>MPPLLHEDGQQHPTKAIRHEDTFGPIACSIKPLDPRKTDSPEESQSKATAKRNDSSSDGDTPILKSITFSKEEFQDMCGVTEGLRRSLQEKLQALNDEYQKHAATKADLVGAKQEVILHRKAHEATKLQLAQRTDDVNVLVNENQRNTLQLHAKAQVIEAMRGELGKQQLDLENGKSKLKQTNNELLSTSQKLHETGNALATTQKKLESADTALFAANEKLKANADKAKKDLIKARKEHETREAALIKEKAALEAKYKASRQEIKTKEVEWNELNKQLVKSLRESRGQDHRYTNKVPDEKLRENYGSLRFKIGQFIQKYVGQLPDALVADQRLESTWEALTPNATKFLMSGVLHASITEAYIWECLRRTVFAPESDYWGGDMGALFSQMLAMAQNAEAMVTNLSKVWGNLDVGNAIEDSMEIFDDARSLDTTLRTLKADFALNFSPANPATQILRRFGFHFDDAFMKNYFRNPGNAGVGPAAVVDLVISPALIKQGNNDGADYLTTNCCIKGEVVCNAAIFFPQGSPLINMPREHVGHPHAVQAVKEEDMSTGTYNEHHLSPYTSLGFKLEPTEHGKVALRPDNKLEIKVETSPEGTAPGRNSRVSLDATGYVEKSSPPEARGPGAKNTQKRKRQSDDSGDELGEDHVPRTPEAAALRNRISRYDFRR</sequence>